<accession>A0ABR1XG07</accession>
<dbReference type="EMBL" id="JBBWUH010000013">
    <property type="protein sequence ID" value="KAK8153139.1"/>
    <property type="molecule type" value="Genomic_DNA"/>
</dbReference>
<name>A0ABR1XG07_9PEZI</name>
<evidence type="ECO:0000313" key="2">
    <source>
        <dbReference type="EMBL" id="KAK8153139.1"/>
    </source>
</evidence>
<protein>
    <submittedName>
        <fullName evidence="2">Uncharacterized protein</fullName>
    </submittedName>
</protein>
<feature type="region of interest" description="Disordered" evidence="1">
    <location>
        <begin position="68"/>
        <end position="101"/>
    </location>
</feature>
<gene>
    <name evidence="2" type="ORF">IWX90DRAFT_81946</name>
</gene>
<sequence>MHFLVDSLHAPRVQPFRYPAYDRVKDSSCTYDTGSWTPRATGSITLLVFLASIIILHPAFCFVLESSSSSPPPPNKRHGHLRSLGTTQKTPSEGNQLLPCSSGHHSSSLSVSHSTTAFNCEFASPPRCIFSLVLHHTSLFGAHTTPRVRRVQKASGHLCALGFTR</sequence>
<feature type="compositionally biased region" description="Polar residues" evidence="1">
    <location>
        <begin position="84"/>
        <end position="99"/>
    </location>
</feature>
<evidence type="ECO:0000313" key="3">
    <source>
        <dbReference type="Proteomes" id="UP001456524"/>
    </source>
</evidence>
<reference evidence="2 3" key="1">
    <citation type="journal article" date="2022" name="G3 (Bethesda)">
        <title>Enemy or ally: a genomic approach to elucidate the lifestyle of Phyllosticta citrichinaensis.</title>
        <authorList>
            <person name="Buijs V.A."/>
            <person name="Groenewald J.Z."/>
            <person name="Haridas S."/>
            <person name="LaButti K.M."/>
            <person name="Lipzen A."/>
            <person name="Martin F.M."/>
            <person name="Barry K."/>
            <person name="Grigoriev I.V."/>
            <person name="Crous P.W."/>
            <person name="Seidl M.F."/>
        </authorList>
    </citation>
    <scope>NUCLEOTIDE SEQUENCE [LARGE SCALE GENOMIC DNA]</scope>
    <source>
        <strain evidence="2 3">CBS 129764</strain>
    </source>
</reference>
<evidence type="ECO:0000256" key="1">
    <source>
        <dbReference type="SAM" id="MobiDB-lite"/>
    </source>
</evidence>
<organism evidence="2 3">
    <name type="scientific">Phyllosticta citrichinensis</name>
    <dbReference type="NCBI Taxonomy" id="1130410"/>
    <lineage>
        <taxon>Eukaryota</taxon>
        <taxon>Fungi</taxon>
        <taxon>Dikarya</taxon>
        <taxon>Ascomycota</taxon>
        <taxon>Pezizomycotina</taxon>
        <taxon>Dothideomycetes</taxon>
        <taxon>Dothideomycetes incertae sedis</taxon>
        <taxon>Botryosphaeriales</taxon>
        <taxon>Phyllostictaceae</taxon>
        <taxon>Phyllosticta</taxon>
    </lineage>
</organism>
<comment type="caution">
    <text evidence="2">The sequence shown here is derived from an EMBL/GenBank/DDBJ whole genome shotgun (WGS) entry which is preliminary data.</text>
</comment>
<keyword evidence="3" id="KW-1185">Reference proteome</keyword>
<dbReference type="Proteomes" id="UP001456524">
    <property type="component" value="Unassembled WGS sequence"/>
</dbReference>
<proteinExistence type="predicted"/>